<dbReference type="SUPFAM" id="SSF51445">
    <property type="entry name" value="(Trans)glycosidases"/>
    <property type="match status" value="1"/>
</dbReference>
<dbReference type="Gene3D" id="3.20.20.80">
    <property type="entry name" value="Glycosidases"/>
    <property type="match status" value="1"/>
</dbReference>
<accession>A0A0C3RPU8</accession>
<name>A0A0C3RPU8_PHLG1</name>
<proteinExistence type="predicted"/>
<feature type="compositionally biased region" description="Low complexity" evidence="1">
    <location>
        <begin position="33"/>
        <end position="57"/>
    </location>
</feature>
<dbReference type="InterPro" id="IPR017853">
    <property type="entry name" value="GH"/>
</dbReference>
<dbReference type="GO" id="GO:0009277">
    <property type="term" value="C:fungal-type cell wall"/>
    <property type="evidence" value="ECO:0007669"/>
    <property type="project" value="TreeGrafter"/>
</dbReference>
<dbReference type="GO" id="GO:0071966">
    <property type="term" value="P:fungal-type cell wall polysaccharide metabolic process"/>
    <property type="evidence" value="ECO:0007669"/>
    <property type="project" value="TreeGrafter"/>
</dbReference>
<dbReference type="GO" id="GO:0016787">
    <property type="term" value="F:hydrolase activity"/>
    <property type="evidence" value="ECO:0007669"/>
    <property type="project" value="UniProtKB-KW"/>
</dbReference>
<evidence type="ECO:0000259" key="3">
    <source>
        <dbReference type="Pfam" id="PF11790"/>
    </source>
</evidence>
<protein>
    <submittedName>
        <fullName evidence="4">Glycoside hydrolase family 128 protein</fullName>
    </submittedName>
</protein>
<dbReference type="HOGENOM" id="CLU_040908_4_0_1"/>
<feature type="region of interest" description="Disordered" evidence="1">
    <location>
        <begin position="31"/>
        <end position="61"/>
    </location>
</feature>
<feature type="signal peptide" evidence="2">
    <location>
        <begin position="1"/>
        <end position="20"/>
    </location>
</feature>
<dbReference type="PROSITE" id="PS51257">
    <property type="entry name" value="PROKAR_LIPOPROTEIN"/>
    <property type="match status" value="1"/>
</dbReference>
<dbReference type="Proteomes" id="UP000053257">
    <property type="component" value="Unassembled WGS sequence"/>
</dbReference>
<organism evidence="4 5">
    <name type="scientific">Phlebiopsis gigantea (strain 11061_1 CR5-6)</name>
    <name type="common">White-rot fungus</name>
    <name type="synonym">Peniophora gigantea</name>
    <dbReference type="NCBI Taxonomy" id="745531"/>
    <lineage>
        <taxon>Eukaryota</taxon>
        <taxon>Fungi</taxon>
        <taxon>Dikarya</taxon>
        <taxon>Basidiomycota</taxon>
        <taxon>Agaricomycotina</taxon>
        <taxon>Agaricomycetes</taxon>
        <taxon>Polyporales</taxon>
        <taxon>Phanerochaetaceae</taxon>
        <taxon>Phlebiopsis</taxon>
    </lineage>
</organism>
<feature type="domain" description="Asl1-like glycosyl hydrolase catalytic" evidence="3">
    <location>
        <begin position="65"/>
        <end position="284"/>
    </location>
</feature>
<keyword evidence="2" id="KW-0732">Signal</keyword>
<reference evidence="4 5" key="1">
    <citation type="journal article" date="2014" name="PLoS Genet.">
        <title>Analysis of the Phlebiopsis gigantea genome, transcriptome and secretome provides insight into its pioneer colonization strategies of wood.</title>
        <authorList>
            <person name="Hori C."/>
            <person name="Ishida T."/>
            <person name="Igarashi K."/>
            <person name="Samejima M."/>
            <person name="Suzuki H."/>
            <person name="Master E."/>
            <person name="Ferreira P."/>
            <person name="Ruiz-Duenas F.J."/>
            <person name="Held B."/>
            <person name="Canessa P."/>
            <person name="Larrondo L.F."/>
            <person name="Schmoll M."/>
            <person name="Druzhinina I.S."/>
            <person name="Kubicek C.P."/>
            <person name="Gaskell J.A."/>
            <person name="Kersten P."/>
            <person name="St John F."/>
            <person name="Glasner J."/>
            <person name="Sabat G."/>
            <person name="Splinter BonDurant S."/>
            <person name="Syed K."/>
            <person name="Yadav J."/>
            <person name="Mgbeahuruike A.C."/>
            <person name="Kovalchuk A."/>
            <person name="Asiegbu F.O."/>
            <person name="Lackner G."/>
            <person name="Hoffmeister D."/>
            <person name="Rencoret J."/>
            <person name="Gutierrez A."/>
            <person name="Sun H."/>
            <person name="Lindquist E."/>
            <person name="Barry K."/>
            <person name="Riley R."/>
            <person name="Grigoriev I.V."/>
            <person name="Henrissat B."/>
            <person name="Kues U."/>
            <person name="Berka R.M."/>
            <person name="Martinez A.T."/>
            <person name="Covert S.F."/>
            <person name="Blanchette R.A."/>
            <person name="Cullen D."/>
        </authorList>
    </citation>
    <scope>NUCLEOTIDE SEQUENCE [LARGE SCALE GENOMIC DNA]</scope>
    <source>
        <strain evidence="4 5">11061_1 CR5-6</strain>
    </source>
</reference>
<evidence type="ECO:0000313" key="5">
    <source>
        <dbReference type="Proteomes" id="UP000053257"/>
    </source>
</evidence>
<dbReference type="PANTHER" id="PTHR34154:SF10">
    <property type="entry name" value="ASL1-LIKE GLYCOSYL HYDROLASE CATALYTIC DOMAIN-CONTAINING PROTEIN"/>
    <property type="match status" value="1"/>
</dbReference>
<evidence type="ECO:0000256" key="1">
    <source>
        <dbReference type="SAM" id="MobiDB-lite"/>
    </source>
</evidence>
<gene>
    <name evidence="4" type="primary">PHLGI38229</name>
    <name evidence="4" type="ORF">PHLGIDRAFT_38229</name>
</gene>
<dbReference type="InterPro" id="IPR053183">
    <property type="entry name" value="ASL1"/>
</dbReference>
<dbReference type="InterPro" id="IPR024655">
    <property type="entry name" value="Asl1_glyco_hydro_catalytic"/>
</dbReference>
<sequence>MKFSATLVPFALLVAGCVEGHAHIGNYHRRGGPSATFTHPTTSSATAPPVSTPTSTSGEVKRGVSYNDIQAADQFGDKISWMYNWASVAGGDVPQGKEYVPMLWGADSGHTSTWNDDATAAIAAGATHLLGFNEPDLGAQSNLSPQAAAAAWKQFMEPFAGKAKLCSPAITNGGAPMGTAWLDEFLSECSDCHIDCIAFHIYDSATNVDYFKNYITDIGTKYNKPTWMTEFGASGSTQDQQTFLNTMLPFLDGLASNERYAYFMAGQDILVDTSNSLSVLGQTYNSD</sequence>
<dbReference type="STRING" id="745531.A0A0C3RPU8"/>
<dbReference type="EMBL" id="KN840757">
    <property type="protein sequence ID" value="KIP01626.1"/>
    <property type="molecule type" value="Genomic_DNA"/>
</dbReference>
<dbReference type="AlphaFoldDB" id="A0A0C3RPU8"/>
<keyword evidence="4" id="KW-0378">Hydrolase</keyword>
<evidence type="ECO:0000256" key="2">
    <source>
        <dbReference type="SAM" id="SignalP"/>
    </source>
</evidence>
<keyword evidence="5" id="KW-1185">Reference proteome</keyword>
<feature type="chain" id="PRO_5002169553" evidence="2">
    <location>
        <begin position="21"/>
        <end position="287"/>
    </location>
</feature>
<dbReference type="Pfam" id="PF11790">
    <property type="entry name" value="Glyco_hydro_cc"/>
    <property type="match status" value="1"/>
</dbReference>
<dbReference type="OrthoDB" id="5959761at2759"/>
<evidence type="ECO:0000313" key="4">
    <source>
        <dbReference type="EMBL" id="KIP01626.1"/>
    </source>
</evidence>
<dbReference type="PANTHER" id="PTHR34154">
    <property type="entry name" value="ALKALI-SENSITIVE LINKAGE PROTEIN 1"/>
    <property type="match status" value="1"/>
</dbReference>